<feature type="compositionally biased region" description="Polar residues" evidence="1">
    <location>
        <begin position="59"/>
        <end position="74"/>
    </location>
</feature>
<reference evidence="2 6" key="2">
    <citation type="submission" date="2020-04" db="EMBL/GenBank/DDBJ databases">
        <authorList>
            <person name="Hitch T.C.A."/>
            <person name="Wylensek D."/>
            <person name="Clavel T."/>
        </authorList>
    </citation>
    <scope>NUCLEOTIDE SEQUENCE [LARGE SCALE GENOMIC DNA]</scope>
    <source>
        <strain evidence="2 6">WB01_NA02</strain>
    </source>
</reference>
<reference evidence="3" key="4">
    <citation type="journal article" date="2022" name="Nat. Biotechnol.">
        <title>Carbon-negative production of acetone and isopropanol by gas fermentation at industrial pilot scale.</title>
        <authorList>
            <person name="Liew F.E."/>
            <person name="Nogle R."/>
            <person name="Abdalla T."/>
            <person name="Rasor B.J."/>
            <person name="Canter C."/>
            <person name="Jensen R.O."/>
            <person name="Wang L."/>
            <person name="Strutz J."/>
            <person name="Chirania P."/>
            <person name="De Tissera S."/>
            <person name="Mueller A.P."/>
            <person name="Ruan Z."/>
            <person name="Gao A."/>
            <person name="Tran L."/>
            <person name="Engle N.L."/>
            <person name="Bromley J.C."/>
            <person name="Daniell J."/>
            <person name="Conrado R."/>
            <person name="Tschaplinski T.J."/>
            <person name="Giannone R.J."/>
            <person name="Hettich R.L."/>
            <person name="Karim A.S."/>
            <person name="Simpson S.D."/>
            <person name="Brown S.D."/>
            <person name="Leang C."/>
            <person name="Jewett M.C."/>
            <person name="Kopke M."/>
        </authorList>
    </citation>
    <scope>NUCLEOTIDE SEQUENCE</scope>
    <source>
        <strain evidence="3">DJ080</strain>
    </source>
</reference>
<reference evidence="4 5" key="1">
    <citation type="submission" date="2016-05" db="EMBL/GenBank/DDBJ databases">
        <title>Microbial solvent formation.</title>
        <authorList>
            <person name="Poehlein A."/>
            <person name="Montoya Solano J.D."/>
            <person name="Flitsch S."/>
            <person name="Krabben P."/>
            <person name="Duerre P."/>
            <person name="Daniel R."/>
        </authorList>
    </citation>
    <scope>NUCLEOTIDE SEQUENCE [LARGE SCALE GENOMIC DNA]</scope>
    <source>
        <strain evidence="4 5">DSM 53</strain>
    </source>
</reference>
<comment type="caution">
    <text evidence="4">The sequence shown here is derived from an EMBL/GenBank/DDBJ whole genome shotgun (WGS) entry which is preliminary data.</text>
</comment>
<accession>A0A1S8SE99</accession>
<dbReference type="Proteomes" id="UP000190973">
    <property type="component" value="Unassembled WGS sequence"/>
</dbReference>
<reference evidence="3" key="3">
    <citation type="submission" date="2020-05" db="EMBL/GenBank/DDBJ databases">
        <authorList>
            <person name="Brown S."/>
            <person name="Huntemann M."/>
            <person name="Clum A."/>
            <person name="Spunde A."/>
            <person name="Palaniappan K."/>
            <person name="Ritter S."/>
            <person name="Mikhailova N."/>
            <person name="Chen I.-M."/>
            <person name="Stamatis D."/>
            <person name="Reddy T."/>
            <person name="O'Malley R."/>
            <person name="Daum C."/>
            <person name="Shapiro N."/>
            <person name="Ivanova N."/>
            <person name="Kyrpides N."/>
            <person name="Woyke T."/>
        </authorList>
    </citation>
    <scope>NUCLEOTIDE SEQUENCE</scope>
    <source>
        <strain evidence="3">DJ080</strain>
    </source>
</reference>
<evidence type="ECO:0000313" key="6">
    <source>
        <dbReference type="Proteomes" id="UP000587880"/>
    </source>
</evidence>
<protein>
    <submittedName>
        <fullName evidence="2">YjgB family protein</fullName>
    </submittedName>
</protein>
<dbReference type="InterPro" id="IPR025453">
    <property type="entry name" value="DUF4309"/>
</dbReference>
<evidence type="ECO:0000256" key="1">
    <source>
        <dbReference type="SAM" id="MobiDB-lite"/>
    </source>
</evidence>
<gene>
    <name evidence="3" type="ORF">B0H41_000236</name>
    <name evidence="4" type="ORF">CLBCK_09230</name>
    <name evidence="2" type="ORF">HF849_17410</name>
</gene>
<organism evidence="4 5">
    <name type="scientific">Clostridium beijerinckii</name>
    <name type="common">Clostridium MP</name>
    <dbReference type="NCBI Taxonomy" id="1520"/>
    <lineage>
        <taxon>Bacteria</taxon>
        <taxon>Bacillati</taxon>
        <taxon>Bacillota</taxon>
        <taxon>Clostridia</taxon>
        <taxon>Eubacteriales</taxon>
        <taxon>Clostridiaceae</taxon>
        <taxon>Clostridium</taxon>
    </lineage>
</organism>
<sequence length="227" mass="24879">MSLFFNKRSILIIVMTLFITIMAGCSNSSKPSGDAANDGKSSSETSETSEDKNSKSDAPSENSNAGTSNTENNAQKAVLDNIKKLSEEGKIINCDFPVKTSTLQDIEKKWGKADKSDWVGEAKGNYATYSSKNVVFGTNKGDQVFEVRSFDSQLKQISLSDVKDFFGQPDHDVTSNGEKIIGYKSGSEFKILFVFKDSGNDPKLDHYSVLYPSGTKNNMSGDKGREW</sequence>
<dbReference type="AlphaFoldDB" id="A0A1S8SE99"/>
<evidence type="ECO:0000313" key="4">
    <source>
        <dbReference type="EMBL" id="OOM63634.1"/>
    </source>
</evidence>
<proteinExistence type="predicted"/>
<dbReference type="Pfam" id="PF14172">
    <property type="entry name" value="DUF4309"/>
    <property type="match status" value="1"/>
</dbReference>
<dbReference type="PROSITE" id="PS51257">
    <property type="entry name" value="PROKAR_LIPOPROTEIN"/>
    <property type="match status" value="1"/>
</dbReference>
<dbReference type="EMBL" id="JABSWW010000001">
    <property type="protein sequence ID" value="NRT86557.1"/>
    <property type="molecule type" value="Genomic_DNA"/>
</dbReference>
<dbReference type="RefSeq" id="WP_077837697.1">
    <property type="nucleotide sequence ID" value="NZ_CP144906.1"/>
</dbReference>
<dbReference type="EMBL" id="JABAGD010000035">
    <property type="protein sequence ID" value="NMF06496.1"/>
    <property type="molecule type" value="Genomic_DNA"/>
</dbReference>
<evidence type="ECO:0000313" key="2">
    <source>
        <dbReference type="EMBL" id="NMF06496.1"/>
    </source>
</evidence>
<dbReference type="Proteomes" id="UP001193748">
    <property type="component" value="Unassembled WGS sequence"/>
</dbReference>
<evidence type="ECO:0000313" key="3">
    <source>
        <dbReference type="EMBL" id="NRT86557.1"/>
    </source>
</evidence>
<dbReference type="Proteomes" id="UP000587880">
    <property type="component" value="Unassembled WGS sequence"/>
</dbReference>
<evidence type="ECO:0000313" key="5">
    <source>
        <dbReference type="Proteomes" id="UP000190973"/>
    </source>
</evidence>
<dbReference type="EMBL" id="LZZI01000010">
    <property type="protein sequence ID" value="OOM63634.1"/>
    <property type="molecule type" value="Genomic_DNA"/>
</dbReference>
<name>A0A1S8SE99_CLOBE</name>
<feature type="region of interest" description="Disordered" evidence="1">
    <location>
        <begin position="28"/>
        <end position="74"/>
    </location>
</feature>